<proteinExistence type="predicted"/>
<reference evidence="4 5" key="1">
    <citation type="submission" date="2020-04" db="EMBL/GenBank/DDBJ databases">
        <title>Genomic analysis of gastric non-Helicobacter pylori Helicobacters isolated in Japan.</title>
        <authorList>
            <person name="Suzuki M."/>
            <person name="Rimbara E."/>
        </authorList>
    </citation>
    <scope>NUCLEOTIDE SEQUENCE [LARGE SCALE GENOMIC DNA]</scope>
    <source>
        <strain evidence="4 5">NHP19-0020</strain>
    </source>
</reference>
<dbReference type="Pfam" id="PF05175">
    <property type="entry name" value="MTS"/>
    <property type="match status" value="1"/>
</dbReference>
<protein>
    <submittedName>
        <fullName evidence="4">O-methyltransferase</fullName>
    </submittedName>
</protein>
<accession>A0ABM7L1Y9</accession>
<dbReference type="PANTHER" id="PTHR47739:SF1">
    <property type="entry name" value="TRNA1(VAL) (ADENINE(37)-N6)-METHYLTRANSFERASE"/>
    <property type="match status" value="1"/>
</dbReference>
<dbReference type="Proteomes" id="UP000509742">
    <property type="component" value="Chromosome"/>
</dbReference>
<evidence type="ECO:0000313" key="4">
    <source>
        <dbReference type="EMBL" id="BCD46668.1"/>
    </source>
</evidence>
<dbReference type="InterPro" id="IPR002052">
    <property type="entry name" value="DNA_methylase_N6_adenine_CS"/>
</dbReference>
<dbReference type="InterPro" id="IPR029063">
    <property type="entry name" value="SAM-dependent_MTases_sf"/>
</dbReference>
<dbReference type="RefSeq" id="WP_370413314.1">
    <property type="nucleotide sequence ID" value="NZ_AP023036.1"/>
</dbReference>
<sequence>MVYLRFYQPLKGYAYNSTSLFLVNFALPFIKKGDRLLDVGAGCGIVGILCAKKYANPLDLIEIDSNLAFFARLNSQNLPQAQVYQANFLDYPLTPGYDAILSNPPYYPAESLKSPYTQKARATNQSFLPLLDFCTKASFLLKPKGYFILCYHASLIDTLISALQKAKLKAILLRFVHPFKDQKASLILCCARKNSKSLVQIGPPLITHKAKDQRAITEEVASIYARFKTHSIKASLEMCAL</sequence>
<dbReference type="Gene3D" id="3.40.50.150">
    <property type="entry name" value="Vaccinia Virus protein VP39"/>
    <property type="match status" value="1"/>
</dbReference>
<dbReference type="SUPFAM" id="SSF53335">
    <property type="entry name" value="S-adenosyl-L-methionine-dependent methyltransferases"/>
    <property type="match status" value="1"/>
</dbReference>
<keyword evidence="1" id="KW-0489">Methyltransferase</keyword>
<dbReference type="PANTHER" id="PTHR47739">
    <property type="entry name" value="TRNA1(VAL) (ADENINE(37)-N6)-METHYLTRANSFERASE"/>
    <property type="match status" value="1"/>
</dbReference>
<keyword evidence="5" id="KW-1185">Reference proteome</keyword>
<evidence type="ECO:0000256" key="2">
    <source>
        <dbReference type="ARBA" id="ARBA00022691"/>
    </source>
</evidence>
<dbReference type="InterPro" id="IPR007848">
    <property type="entry name" value="Small_mtfrase_dom"/>
</dbReference>
<dbReference type="CDD" id="cd02440">
    <property type="entry name" value="AdoMet_MTases"/>
    <property type="match status" value="1"/>
</dbReference>
<dbReference type="InterPro" id="IPR050210">
    <property type="entry name" value="tRNA_Adenine-N(6)_MTase"/>
</dbReference>
<keyword evidence="1" id="KW-0808">Transferase</keyword>
<evidence type="ECO:0000313" key="5">
    <source>
        <dbReference type="Proteomes" id="UP000509742"/>
    </source>
</evidence>
<organism evidence="4 5">
    <name type="scientific">Helicobacter suis</name>
    <dbReference type="NCBI Taxonomy" id="104628"/>
    <lineage>
        <taxon>Bacteria</taxon>
        <taxon>Pseudomonadati</taxon>
        <taxon>Campylobacterota</taxon>
        <taxon>Epsilonproteobacteria</taxon>
        <taxon>Campylobacterales</taxon>
        <taxon>Helicobacteraceae</taxon>
        <taxon>Helicobacter</taxon>
    </lineage>
</organism>
<dbReference type="GeneID" id="56928744"/>
<name>A0ABM7L1Y9_9HELI</name>
<feature type="domain" description="Methyltransferase small" evidence="3">
    <location>
        <begin position="18"/>
        <end position="111"/>
    </location>
</feature>
<evidence type="ECO:0000259" key="3">
    <source>
        <dbReference type="Pfam" id="PF05175"/>
    </source>
</evidence>
<dbReference type="EMBL" id="AP023036">
    <property type="protein sequence ID" value="BCD46668.1"/>
    <property type="molecule type" value="Genomic_DNA"/>
</dbReference>
<keyword evidence="2" id="KW-0949">S-adenosyl-L-methionine</keyword>
<evidence type="ECO:0000256" key="1">
    <source>
        <dbReference type="ARBA" id="ARBA00022603"/>
    </source>
</evidence>
<dbReference type="PROSITE" id="PS00092">
    <property type="entry name" value="N6_MTASE"/>
    <property type="match status" value="1"/>
</dbReference>
<gene>
    <name evidence="4" type="ORF">NHP190020_17070</name>
</gene>